<proteinExistence type="inferred from homology"/>
<dbReference type="RefSeq" id="WP_035029915.1">
    <property type="nucleotide sequence ID" value="NZ_KK073898.1"/>
</dbReference>
<evidence type="ECO:0000313" key="3">
    <source>
        <dbReference type="EMBL" id="EXL03174.1"/>
    </source>
</evidence>
<dbReference type="EMBL" id="SNZF01000020">
    <property type="protein sequence ID" value="TDR33605.1"/>
    <property type="molecule type" value="Genomic_DNA"/>
</dbReference>
<keyword evidence="6" id="KW-1185">Reference proteome</keyword>
<dbReference type="GO" id="GO:0033745">
    <property type="term" value="F:L-methionine-(R)-S-oxide reductase activity"/>
    <property type="evidence" value="ECO:0007669"/>
    <property type="project" value="TreeGrafter"/>
</dbReference>
<dbReference type="InterPro" id="IPR029016">
    <property type="entry name" value="GAF-like_dom_sf"/>
</dbReference>
<dbReference type="Proteomes" id="UP000294958">
    <property type="component" value="Unassembled WGS sequence"/>
</dbReference>
<dbReference type="PANTHER" id="PTHR21021">
    <property type="entry name" value="GAF/PUTATIVE CYTOSKELETAL PROTEIN"/>
    <property type="match status" value="1"/>
</dbReference>
<dbReference type="AlphaFoldDB" id="A0A011SV88"/>
<comment type="caution">
    <text evidence="3">The sequence shown here is derived from an EMBL/GenBank/DDBJ whole genome shotgun (WGS) entry which is preliminary data.</text>
</comment>
<dbReference type="OrthoDB" id="9796252at2"/>
<protein>
    <submittedName>
        <fullName evidence="4">GAF domain-containing protein</fullName>
    </submittedName>
</protein>
<dbReference type="Pfam" id="PF13185">
    <property type="entry name" value="GAF_2"/>
    <property type="match status" value="1"/>
</dbReference>
<evidence type="ECO:0000259" key="2">
    <source>
        <dbReference type="SMART" id="SM00065"/>
    </source>
</evidence>
<dbReference type="InterPro" id="IPR051330">
    <property type="entry name" value="Phosphatase_reg/MetRdx"/>
</dbReference>
<dbReference type="EMBL" id="JENY01000026">
    <property type="protein sequence ID" value="EXL03174.1"/>
    <property type="molecule type" value="Genomic_DNA"/>
</dbReference>
<dbReference type="PANTHER" id="PTHR21021:SF15">
    <property type="entry name" value="FREE METHIONINE-R-SULFOXIDE REDUCTASE"/>
    <property type="match status" value="1"/>
</dbReference>
<dbReference type="Proteomes" id="UP000019849">
    <property type="component" value="Unassembled WGS sequence"/>
</dbReference>
<comment type="similarity">
    <text evidence="1">Belongs to the free Met sulfoxide reductase family.</text>
</comment>
<dbReference type="InterPro" id="IPR003018">
    <property type="entry name" value="GAF"/>
</dbReference>
<dbReference type="SMART" id="SM00065">
    <property type="entry name" value="GAF"/>
    <property type="match status" value="1"/>
</dbReference>
<dbReference type="HOGENOM" id="CLU_077738_2_0_5"/>
<gene>
    <name evidence="3" type="ORF">BG36_12630</name>
    <name evidence="4" type="ORF">DES43_1204</name>
</gene>
<dbReference type="GO" id="GO:0005829">
    <property type="term" value="C:cytosol"/>
    <property type="evidence" value="ECO:0007669"/>
    <property type="project" value="TreeGrafter"/>
</dbReference>
<evidence type="ECO:0000313" key="5">
    <source>
        <dbReference type="Proteomes" id="UP000019849"/>
    </source>
</evidence>
<accession>A0A011SV88</accession>
<evidence type="ECO:0000256" key="1">
    <source>
        <dbReference type="ARBA" id="ARBA00038454"/>
    </source>
</evidence>
<dbReference type="eggNOG" id="COG1956">
    <property type="taxonomic scope" value="Bacteria"/>
</dbReference>
<dbReference type="SUPFAM" id="SSF55781">
    <property type="entry name" value="GAF domain-like"/>
    <property type="match status" value="1"/>
</dbReference>
<dbReference type="Gene3D" id="3.30.450.40">
    <property type="match status" value="1"/>
</dbReference>
<name>A0A011SV88_9HYPH</name>
<feature type="domain" description="GAF" evidence="2">
    <location>
        <begin position="22"/>
        <end position="162"/>
    </location>
</feature>
<reference evidence="3 5" key="1">
    <citation type="submission" date="2014-02" db="EMBL/GenBank/DDBJ databases">
        <title>Aquamicrobium defluvii Genome sequencing.</title>
        <authorList>
            <person name="Wang X."/>
        </authorList>
    </citation>
    <scope>NUCLEOTIDE SEQUENCE [LARGE SCALE GENOMIC DNA]</scope>
    <source>
        <strain evidence="3 5">W13Z1</strain>
    </source>
</reference>
<organism evidence="3 5">
    <name type="scientific">Aquamicrobium defluvii</name>
    <dbReference type="NCBI Taxonomy" id="69279"/>
    <lineage>
        <taxon>Bacteria</taxon>
        <taxon>Pseudomonadati</taxon>
        <taxon>Pseudomonadota</taxon>
        <taxon>Alphaproteobacteria</taxon>
        <taxon>Hyphomicrobiales</taxon>
        <taxon>Phyllobacteriaceae</taxon>
        <taxon>Aquamicrobium</taxon>
    </lineage>
</organism>
<evidence type="ECO:0000313" key="6">
    <source>
        <dbReference type="Proteomes" id="UP000294958"/>
    </source>
</evidence>
<dbReference type="STRING" id="69279.BG36_12630"/>
<dbReference type="FunFam" id="3.30.450.40:FF:000008">
    <property type="entry name" value="GAF domain-containing proteins"/>
    <property type="match status" value="1"/>
</dbReference>
<dbReference type="PATRIC" id="fig|69279.3.peg.3618"/>
<reference evidence="4 6" key="2">
    <citation type="submission" date="2019-03" db="EMBL/GenBank/DDBJ databases">
        <title>Genomic Encyclopedia of Type Strains, Phase IV (KMG-IV): sequencing the most valuable type-strain genomes for metagenomic binning, comparative biology and taxonomic classification.</title>
        <authorList>
            <person name="Goeker M."/>
        </authorList>
    </citation>
    <scope>NUCLEOTIDE SEQUENCE [LARGE SCALE GENOMIC DNA]</scope>
    <source>
        <strain evidence="4 6">DSM 11603</strain>
    </source>
</reference>
<evidence type="ECO:0000313" key="4">
    <source>
        <dbReference type="EMBL" id="TDR33605.1"/>
    </source>
</evidence>
<sequence length="167" mass="18095">MFEASRIDSADKPAFYRELAAQMEALLAGESDAIANAANVSALIFHTMAKLNWAGFYFLRSPQELVVGPFLGKPACVRIAVGRGVCGTAVAERRSIVVEDVTKIENHIFCDPESRSELVVPLIRHGEILGVIDLDSPVPGRFDEDDRQGVERLAALYVAASAPEGPR</sequence>